<dbReference type="NCBIfam" id="TIGR00229">
    <property type="entry name" value="sensory_box"/>
    <property type="match status" value="3"/>
</dbReference>
<dbReference type="PROSITE" id="PS50887">
    <property type="entry name" value="GGDEF"/>
    <property type="match status" value="1"/>
</dbReference>
<dbReference type="NCBIfam" id="TIGR00254">
    <property type="entry name" value="GGDEF"/>
    <property type="match status" value="1"/>
</dbReference>
<feature type="domain" description="PAC" evidence="1">
    <location>
        <begin position="391"/>
        <end position="444"/>
    </location>
</feature>
<dbReference type="Gene3D" id="3.30.450.20">
    <property type="entry name" value="PAS domain"/>
    <property type="match status" value="3"/>
</dbReference>
<dbReference type="Proteomes" id="UP000826722">
    <property type="component" value="Chromosome"/>
</dbReference>
<evidence type="ECO:0000259" key="2">
    <source>
        <dbReference type="PROSITE" id="PS50883"/>
    </source>
</evidence>
<sequence length="997" mass="113270">MKNDEVDHSEVAKYLKPVISEQARLDALYRYRVLDTAPEKSFDHITLLATQLFKLPIALISFVDQSRIWFKSKQGVDFDQIAIDASFCATAIHSDEPYILNDARYDVRSKSNHLVTSEYGLRFYAGIPLKTADGQNIGVLSIVDFEPREFSQRDINLLQALAKIVMDQLELNLSIVILNEVHQADNKFRLTFEKLADPMLLLDPNSGHFVDWNPAAIKMLAFPNKHDLQILRPADISPPLQPDGRSSEEKANEMMAIALANGSHRFEWVHCSEYRKPFPVEVLLTLIQINERPMFIASWRDITKQKQAQEELLESELRLKFALEGAGDGVWDWDIAHSKVSFSLAWKSMLGYEEEDIEDSFDEWSRRVHPDDIEKALCDIEKHLHGLTSSYVSQYRLLCKDGSYKWILDRGKSVSFDETGKPVRAVGIHTDITDHKNALEALKAAEQNNNALLSAMVDGVFVAQRQCFIFANEAMAAMLGYTHAEFIGLHFDKVVAPDFLDIWTTRYKQRLDPSKQPARQYEVRFLKKGGTEALWVEVIASRVVYKGESSVLGIIRNITEKKRAEKMIWSQANFDFLTGLPNRHFFLDKLDVEVKKSNRLKAKMAVMFIDLDHFKEINDSLGHDAGDAVLKEASVRLQRCVRDTDMVSRLGGDEFTIILTDLDESNVSDQRAQSILKAMEEPFNFNNELVYISASIGITVYPDDTQQAEHLLKFADQAMYHAKKLGRNRFSYYAPSMQEAAVSKMHMISDMHQAIKNKEFYLLYQPIIDLESGKAHKAESLIRWNHPKLGIISPADFIPLAEETGLINEIGQWVLKESVRCAQHLRAEFDKTFQISVNTSPVQYRNEDRAYPPFEKLIQPMNADGSLIVIEITESMLMDAEDSINTKLYALRDAGIQVALDDFGTGYSSLSYLKRFDIDYLKIDQSFVRGMKGGSSDHALCEAIIVMAHKLGMKVIAEGVETEEQKALLVAAGCDYGQGYLFAKPLSMADLENFIHH</sequence>
<reference evidence="4" key="1">
    <citation type="journal article" date="2021" name="Arch. Microbiol.">
        <title>Methyloradius palustris gen. nov., sp. nov., a methanol-oxidizing bacterium isolated from snow.</title>
        <authorList>
            <person name="Miyadera T."/>
            <person name="Kojima H."/>
            <person name="Fukui M."/>
        </authorList>
    </citation>
    <scope>NUCLEOTIDE SEQUENCE</scope>
    <source>
        <strain evidence="4">Zm11</strain>
    </source>
</reference>
<dbReference type="CDD" id="cd00130">
    <property type="entry name" value="PAS"/>
    <property type="match status" value="2"/>
</dbReference>
<gene>
    <name evidence="4" type="ORF">ZMTM_05360</name>
</gene>
<dbReference type="SMART" id="SM00267">
    <property type="entry name" value="GGDEF"/>
    <property type="match status" value="1"/>
</dbReference>
<dbReference type="InterPro" id="IPR043128">
    <property type="entry name" value="Rev_trsase/Diguanyl_cyclase"/>
</dbReference>
<dbReference type="SUPFAM" id="SSF55073">
    <property type="entry name" value="Nucleotide cyclase"/>
    <property type="match status" value="1"/>
</dbReference>
<dbReference type="CDD" id="cd01949">
    <property type="entry name" value="GGDEF"/>
    <property type="match status" value="1"/>
</dbReference>
<dbReference type="InterPro" id="IPR000700">
    <property type="entry name" value="PAS-assoc_C"/>
</dbReference>
<dbReference type="KEGG" id="mpau:ZMTM_05360"/>
<dbReference type="PANTHER" id="PTHR44757">
    <property type="entry name" value="DIGUANYLATE CYCLASE DGCP"/>
    <property type="match status" value="1"/>
</dbReference>
<dbReference type="InterPro" id="IPR013655">
    <property type="entry name" value="PAS_fold_3"/>
</dbReference>
<dbReference type="SMART" id="SM00091">
    <property type="entry name" value="PAS"/>
    <property type="match status" value="3"/>
</dbReference>
<protein>
    <recommendedName>
        <fullName evidence="6">Diguanylate cyclase/phosphodiesterase with PAS/PAC and GAF sensor(S)</fullName>
    </recommendedName>
</protein>
<proteinExistence type="predicted"/>
<dbReference type="Pfam" id="PF08447">
    <property type="entry name" value="PAS_3"/>
    <property type="match status" value="1"/>
</dbReference>
<dbReference type="InterPro" id="IPR000014">
    <property type="entry name" value="PAS"/>
</dbReference>
<feature type="domain" description="PAC" evidence="1">
    <location>
        <begin position="519"/>
        <end position="570"/>
    </location>
</feature>
<dbReference type="SMART" id="SM00086">
    <property type="entry name" value="PAC"/>
    <property type="match status" value="3"/>
</dbReference>
<evidence type="ECO:0000313" key="5">
    <source>
        <dbReference type="Proteomes" id="UP000826722"/>
    </source>
</evidence>
<dbReference type="PROSITE" id="PS50883">
    <property type="entry name" value="EAL"/>
    <property type="match status" value="1"/>
</dbReference>
<dbReference type="SMART" id="SM00065">
    <property type="entry name" value="GAF"/>
    <property type="match status" value="1"/>
</dbReference>
<dbReference type="PANTHER" id="PTHR44757:SF2">
    <property type="entry name" value="BIOFILM ARCHITECTURE MAINTENANCE PROTEIN MBAA"/>
    <property type="match status" value="1"/>
</dbReference>
<dbReference type="Pfam" id="PF00990">
    <property type="entry name" value="GGDEF"/>
    <property type="match status" value="1"/>
</dbReference>
<dbReference type="Pfam" id="PF00563">
    <property type="entry name" value="EAL"/>
    <property type="match status" value="1"/>
</dbReference>
<dbReference type="InterPro" id="IPR052155">
    <property type="entry name" value="Biofilm_reg_signaling"/>
</dbReference>
<dbReference type="InterPro" id="IPR029787">
    <property type="entry name" value="Nucleotide_cyclase"/>
</dbReference>
<dbReference type="SUPFAM" id="SSF55785">
    <property type="entry name" value="PYP-like sensor domain (PAS domain)"/>
    <property type="match status" value="3"/>
</dbReference>
<dbReference type="Gene3D" id="3.20.20.450">
    <property type="entry name" value="EAL domain"/>
    <property type="match status" value="1"/>
</dbReference>
<dbReference type="AlphaFoldDB" id="A0A8D5G6X3"/>
<organism evidence="4 5">
    <name type="scientific">Methyloradius palustris</name>
    <dbReference type="NCBI Taxonomy" id="2778876"/>
    <lineage>
        <taxon>Bacteria</taxon>
        <taxon>Pseudomonadati</taxon>
        <taxon>Pseudomonadota</taxon>
        <taxon>Betaproteobacteria</taxon>
        <taxon>Nitrosomonadales</taxon>
        <taxon>Methylophilaceae</taxon>
        <taxon>Methyloradius</taxon>
    </lineage>
</organism>
<dbReference type="SUPFAM" id="SSF55781">
    <property type="entry name" value="GAF domain-like"/>
    <property type="match status" value="1"/>
</dbReference>
<evidence type="ECO:0008006" key="6">
    <source>
        <dbReference type="Google" id="ProtNLM"/>
    </source>
</evidence>
<evidence type="ECO:0000313" key="4">
    <source>
        <dbReference type="EMBL" id="BCM24277.1"/>
    </source>
</evidence>
<dbReference type="InterPro" id="IPR000160">
    <property type="entry name" value="GGDEF_dom"/>
</dbReference>
<keyword evidence="5" id="KW-1185">Reference proteome</keyword>
<accession>A0A8D5G6X3</accession>
<dbReference type="Pfam" id="PF13426">
    <property type="entry name" value="PAS_9"/>
    <property type="match status" value="2"/>
</dbReference>
<dbReference type="GO" id="GO:0003824">
    <property type="term" value="F:catalytic activity"/>
    <property type="evidence" value="ECO:0007669"/>
    <property type="project" value="UniProtKB-ARBA"/>
</dbReference>
<dbReference type="SMART" id="SM00052">
    <property type="entry name" value="EAL"/>
    <property type="match status" value="1"/>
</dbReference>
<dbReference type="PROSITE" id="PS50113">
    <property type="entry name" value="PAC"/>
    <property type="match status" value="2"/>
</dbReference>
<dbReference type="InterPro" id="IPR003018">
    <property type="entry name" value="GAF"/>
</dbReference>
<feature type="domain" description="EAL" evidence="2">
    <location>
        <begin position="744"/>
        <end position="997"/>
    </location>
</feature>
<dbReference type="InterPro" id="IPR001610">
    <property type="entry name" value="PAC"/>
</dbReference>
<dbReference type="RefSeq" id="WP_221764823.1">
    <property type="nucleotide sequence ID" value="NZ_AP024110.1"/>
</dbReference>
<dbReference type="InterPro" id="IPR029016">
    <property type="entry name" value="GAF-like_dom_sf"/>
</dbReference>
<dbReference type="InterPro" id="IPR001633">
    <property type="entry name" value="EAL_dom"/>
</dbReference>
<dbReference type="Pfam" id="PF01590">
    <property type="entry name" value="GAF"/>
    <property type="match status" value="1"/>
</dbReference>
<dbReference type="SUPFAM" id="SSF141868">
    <property type="entry name" value="EAL domain-like"/>
    <property type="match status" value="1"/>
</dbReference>
<feature type="domain" description="GGDEF" evidence="3">
    <location>
        <begin position="602"/>
        <end position="735"/>
    </location>
</feature>
<dbReference type="Gene3D" id="3.30.70.270">
    <property type="match status" value="1"/>
</dbReference>
<evidence type="ECO:0000259" key="1">
    <source>
        <dbReference type="PROSITE" id="PS50113"/>
    </source>
</evidence>
<dbReference type="InterPro" id="IPR035919">
    <property type="entry name" value="EAL_sf"/>
</dbReference>
<dbReference type="CDD" id="cd01948">
    <property type="entry name" value="EAL"/>
    <property type="match status" value="1"/>
</dbReference>
<dbReference type="EMBL" id="AP024110">
    <property type="protein sequence ID" value="BCM24277.1"/>
    <property type="molecule type" value="Genomic_DNA"/>
</dbReference>
<dbReference type="FunFam" id="3.30.70.270:FF:000001">
    <property type="entry name" value="Diguanylate cyclase domain protein"/>
    <property type="match status" value="1"/>
</dbReference>
<evidence type="ECO:0000259" key="3">
    <source>
        <dbReference type="PROSITE" id="PS50887"/>
    </source>
</evidence>
<dbReference type="Gene3D" id="3.30.450.40">
    <property type="match status" value="1"/>
</dbReference>
<name>A0A8D5G6X3_9PROT</name>
<dbReference type="InterPro" id="IPR035965">
    <property type="entry name" value="PAS-like_dom_sf"/>
</dbReference>